<dbReference type="NCBIfam" id="TIGR04409">
    <property type="entry name" value="LptC_YrbK"/>
    <property type="match status" value="1"/>
</dbReference>
<evidence type="ECO:0000313" key="2">
    <source>
        <dbReference type="EMBL" id="MFD2232757.1"/>
    </source>
</evidence>
<dbReference type="Gene3D" id="2.60.450.10">
    <property type="entry name" value="Lipopolysaccharide (LPS) transport protein A like domain"/>
    <property type="match status" value="1"/>
</dbReference>
<evidence type="ECO:0000313" key="3">
    <source>
        <dbReference type="Proteomes" id="UP001597296"/>
    </source>
</evidence>
<keyword evidence="1" id="KW-1133">Transmembrane helix</keyword>
<dbReference type="InterPro" id="IPR026265">
    <property type="entry name" value="LptC"/>
</dbReference>
<proteinExistence type="predicted"/>
<dbReference type="Pfam" id="PF06835">
    <property type="entry name" value="LptC"/>
    <property type="match status" value="1"/>
</dbReference>
<keyword evidence="1" id="KW-0472">Membrane</keyword>
<feature type="transmembrane region" description="Helical" evidence="1">
    <location>
        <begin position="29"/>
        <end position="51"/>
    </location>
</feature>
<accession>A0ABW5C9W6</accession>
<organism evidence="2 3">
    <name type="scientific">Phaeospirillum tilakii</name>
    <dbReference type="NCBI Taxonomy" id="741673"/>
    <lineage>
        <taxon>Bacteria</taxon>
        <taxon>Pseudomonadati</taxon>
        <taxon>Pseudomonadota</taxon>
        <taxon>Alphaproteobacteria</taxon>
        <taxon>Rhodospirillales</taxon>
        <taxon>Rhodospirillaceae</taxon>
        <taxon>Phaeospirillum</taxon>
    </lineage>
</organism>
<name>A0ABW5C9W6_9PROT</name>
<dbReference type="EMBL" id="JBHUIY010000003">
    <property type="protein sequence ID" value="MFD2232757.1"/>
    <property type="molecule type" value="Genomic_DNA"/>
</dbReference>
<protein>
    <submittedName>
        <fullName evidence="2">LPS export ABC transporter periplasmic protein LptC</fullName>
    </submittedName>
</protein>
<dbReference type="Proteomes" id="UP001597296">
    <property type="component" value="Unassembled WGS sequence"/>
</dbReference>
<dbReference type="InterPro" id="IPR010664">
    <property type="entry name" value="LipoPS_assembly_LptC-rel"/>
</dbReference>
<gene>
    <name evidence="2" type="primary">lptC</name>
    <name evidence="2" type="ORF">ACFSNB_02945</name>
</gene>
<reference evidence="3" key="1">
    <citation type="journal article" date="2019" name="Int. J. Syst. Evol. Microbiol.">
        <title>The Global Catalogue of Microorganisms (GCM) 10K type strain sequencing project: providing services to taxonomists for standard genome sequencing and annotation.</title>
        <authorList>
            <consortium name="The Broad Institute Genomics Platform"/>
            <consortium name="The Broad Institute Genome Sequencing Center for Infectious Disease"/>
            <person name="Wu L."/>
            <person name="Ma J."/>
        </authorList>
    </citation>
    <scope>NUCLEOTIDE SEQUENCE [LARGE SCALE GENOMIC DNA]</scope>
    <source>
        <strain evidence="3">KCTC 15012</strain>
    </source>
</reference>
<keyword evidence="3" id="KW-1185">Reference proteome</keyword>
<keyword evidence="1" id="KW-0812">Transmembrane</keyword>
<comment type="caution">
    <text evidence="2">The sequence shown here is derived from an EMBL/GenBank/DDBJ whole genome shotgun (WGS) entry which is preliminary data.</text>
</comment>
<evidence type="ECO:0000256" key="1">
    <source>
        <dbReference type="SAM" id="Phobius"/>
    </source>
</evidence>
<dbReference type="RefSeq" id="WP_377314354.1">
    <property type="nucleotide sequence ID" value="NZ_JBHUIY010000003.1"/>
</dbReference>
<sequence length="229" mass="24520">MTESGDGGSSWRRRSRPAPAGPFARYSRFVGVMKVVLPALAAVLLGLVVVWPKLTLDHEGFQVGFAKMPLKEVDTLAMRNAQYYGLNQANRPYALSAELAVQDRGAGADQIQLDHPQADFTTASGANVVISATNGLYRKGEQTLLLTGDVNLYHDSGTELHTDAATVDLARSTVRGDRPVTGHGPQGTIDAAGFEVTDKGQSLTFTGQSRMTLWTAGHDLLSGRRAAPR</sequence>